<evidence type="ECO:0000259" key="3">
    <source>
        <dbReference type="PROSITE" id="PS50048"/>
    </source>
</evidence>
<dbReference type="Pfam" id="PF00172">
    <property type="entry name" value="Zn_clus"/>
    <property type="match status" value="1"/>
</dbReference>
<evidence type="ECO:0000313" key="5">
    <source>
        <dbReference type="Proteomes" id="UP001174934"/>
    </source>
</evidence>
<accession>A0AA40BVS9</accession>
<feature type="region of interest" description="Disordered" evidence="2">
    <location>
        <begin position="118"/>
        <end position="145"/>
    </location>
</feature>
<dbReference type="PANTHER" id="PTHR47784:SF4">
    <property type="entry name" value="ZN(II)2CYS6 TRANSCRIPTION FACTOR (EUROFUNG)"/>
    <property type="match status" value="1"/>
</dbReference>
<dbReference type="InterPro" id="IPR053157">
    <property type="entry name" value="Sterol_Uptake_Regulator"/>
</dbReference>
<dbReference type="InterPro" id="IPR036864">
    <property type="entry name" value="Zn2-C6_fun-type_DNA-bd_sf"/>
</dbReference>
<dbReference type="InterPro" id="IPR001138">
    <property type="entry name" value="Zn2Cys6_DnaBD"/>
</dbReference>
<proteinExistence type="predicted"/>
<dbReference type="Gene3D" id="4.10.240.10">
    <property type="entry name" value="Zn(2)-C6 fungal-type DNA-binding domain"/>
    <property type="match status" value="1"/>
</dbReference>
<dbReference type="Proteomes" id="UP001174934">
    <property type="component" value="Unassembled WGS sequence"/>
</dbReference>
<protein>
    <recommendedName>
        <fullName evidence="3">Zn(2)-C6 fungal-type domain-containing protein</fullName>
    </recommendedName>
</protein>
<dbReference type="GO" id="GO:0001228">
    <property type="term" value="F:DNA-binding transcription activator activity, RNA polymerase II-specific"/>
    <property type="evidence" value="ECO:0007669"/>
    <property type="project" value="TreeGrafter"/>
</dbReference>
<dbReference type="PANTHER" id="PTHR47784">
    <property type="entry name" value="STEROL UPTAKE CONTROL PROTEIN 2"/>
    <property type="match status" value="1"/>
</dbReference>
<evidence type="ECO:0000313" key="4">
    <source>
        <dbReference type="EMBL" id="KAK0615576.1"/>
    </source>
</evidence>
<dbReference type="PROSITE" id="PS50048">
    <property type="entry name" value="ZN2_CY6_FUNGAL_2"/>
    <property type="match status" value="1"/>
</dbReference>
<dbReference type="AlphaFoldDB" id="A0AA40BVS9"/>
<dbReference type="GO" id="GO:0008270">
    <property type="term" value="F:zinc ion binding"/>
    <property type="evidence" value="ECO:0007669"/>
    <property type="project" value="InterPro"/>
</dbReference>
<feature type="compositionally biased region" description="Low complexity" evidence="2">
    <location>
        <begin position="76"/>
        <end position="88"/>
    </location>
</feature>
<keyword evidence="1" id="KW-0539">Nucleus</keyword>
<dbReference type="EMBL" id="JAULSR010000006">
    <property type="protein sequence ID" value="KAK0615576.1"/>
    <property type="molecule type" value="Genomic_DNA"/>
</dbReference>
<name>A0AA40BVS9_9PEZI</name>
<dbReference type="SUPFAM" id="SSF57701">
    <property type="entry name" value="Zn2/Cys6 DNA-binding domain"/>
    <property type="match status" value="1"/>
</dbReference>
<comment type="caution">
    <text evidence="4">The sequence shown here is derived from an EMBL/GenBank/DDBJ whole genome shotgun (WGS) entry which is preliminary data.</text>
</comment>
<sequence length="468" mass="51631">MRRSHRKSRYGCHECKKRHIKCDEGRPSCANCSSAQTRCSFLNSLVSLPVVPPSAAVAIVPLPSSGRQYPSPVPPIITSRSSSSSRTSLTQSAPTAVAQQHATADNTAVVAAAAHPLGSEAHHDDPQPALDGWQHPPAAPSPSAADLEEHRYNLLHMSLLHHYNTTFAKSKGTFQPEVCRQMHQLYLTEAFATPYLMDELLSLSAAHKSITCPAPEEKAHYLVESTRLQTRSLARFNAAHDGGLASISADNCVRIFIFSTLLGHHMLFETFAVHRRQGSGSVDTNVFSLVLDKFVQCLGLHRGISIIAGVSWPSLGRQMKARFGSEDDLARANLQVWMAAKVWEDGEAAAEVMQDMFDSLKAGMVISRDGTSVYREARNIVLLIQEWPVRLPAGYIDLLHQRWPEALVILAYYAVLLHRARSYWAAGDAGAFLIRSITAHLGGYWAEWLRWPNHVLETETGDGHRRGP</sequence>
<gene>
    <name evidence="4" type="ORF">B0T17DRAFT_619213</name>
</gene>
<organism evidence="4 5">
    <name type="scientific">Bombardia bombarda</name>
    <dbReference type="NCBI Taxonomy" id="252184"/>
    <lineage>
        <taxon>Eukaryota</taxon>
        <taxon>Fungi</taxon>
        <taxon>Dikarya</taxon>
        <taxon>Ascomycota</taxon>
        <taxon>Pezizomycotina</taxon>
        <taxon>Sordariomycetes</taxon>
        <taxon>Sordariomycetidae</taxon>
        <taxon>Sordariales</taxon>
        <taxon>Lasiosphaeriaceae</taxon>
        <taxon>Bombardia</taxon>
    </lineage>
</organism>
<dbReference type="PROSITE" id="PS00463">
    <property type="entry name" value="ZN2_CY6_FUNGAL_1"/>
    <property type="match status" value="1"/>
</dbReference>
<dbReference type="CDD" id="cd00067">
    <property type="entry name" value="GAL4"/>
    <property type="match status" value="1"/>
</dbReference>
<feature type="compositionally biased region" description="Polar residues" evidence="2">
    <location>
        <begin position="89"/>
        <end position="101"/>
    </location>
</feature>
<dbReference type="SMART" id="SM00066">
    <property type="entry name" value="GAL4"/>
    <property type="match status" value="1"/>
</dbReference>
<evidence type="ECO:0000256" key="1">
    <source>
        <dbReference type="ARBA" id="ARBA00023242"/>
    </source>
</evidence>
<keyword evidence="5" id="KW-1185">Reference proteome</keyword>
<evidence type="ECO:0000256" key="2">
    <source>
        <dbReference type="SAM" id="MobiDB-lite"/>
    </source>
</evidence>
<feature type="domain" description="Zn(2)-C6 fungal-type" evidence="3">
    <location>
        <begin position="11"/>
        <end position="41"/>
    </location>
</feature>
<feature type="region of interest" description="Disordered" evidence="2">
    <location>
        <begin position="71"/>
        <end position="103"/>
    </location>
</feature>
<reference evidence="4" key="1">
    <citation type="submission" date="2023-06" db="EMBL/GenBank/DDBJ databases">
        <title>Genome-scale phylogeny and comparative genomics of the fungal order Sordariales.</title>
        <authorList>
            <consortium name="Lawrence Berkeley National Laboratory"/>
            <person name="Hensen N."/>
            <person name="Bonometti L."/>
            <person name="Westerberg I."/>
            <person name="Brannstrom I.O."/>
            <person name="Guillou S."/>
            <person name="Cros-Aarteil S."/>
            <person name="Calhoun S."/>
            <person name="Haridas S."/>
            <person name="Kuo A."/>
            <person name="Mondo S."/>
            <person name="Pangilinan J."/>
            <person name="Riley R."/>
            <person name="LaButti K."/>
            <person name="Andreopoulos B."/>
            <person name="Lipzen A."/>
            <person name="Chen C."/>
            <person name="Yanf M."/>
            <person name="Daum C."/>
            <person name="Ng V."/>
            <person name="Clum A."/>
            <person name="Steindorff A."/>
            <person name="Ohm R."/>
            <person name="Martin F."/>
            <person name="Silar P."/>
            <person name="Natvig D."/>
            <person name="Lalanne C."/>
            <person name="Gautier V."/>
            <person name="Ament-velasquez S.L."/>
            <person name="Kruys A."/>
            <person name="Hutchinson M.I."/>
            <person name="Powell A.J."/>
            <person name="Barry K."/>
            <person name="Miller A.N."/>
            <person name="Grigoriev I.V."/>
            <person name="Debuchy R."/>
            <person name="Gladieux P."/>
            <person name="Thoren M.H."/>
            <person name="Johannesson H."/>
        </authorList>
    </citation>
    <scope>NUCLEOTIDE SEQUENCE</scope>
    <source>
        <strain evidence="4">SMH3391-2</strain>
    </source>
</reference>